<evidence type="ECO:0000313" key="1">
    <source>
        <dbReference type="EMBL" id="QOL50967.1"/>
    </source>
</evidence>
<dbReference type="AlphaFoldDB" id="A0A7L9U7Y4"/>
<dbReference type="InterPro" id="IPR027600">
    <property type="entry name" value="HprK-rel_A"/>
</dbReference>
<sequence>MLTVGALDRHTLAARLRGPGLRLQTGPFIACIRSSLPALAVALSRMYADYPVLDEDTTADFNVLLRRPRGLRRFIKPQVYFHYDGMEPFQPLPLAQLYPMFEWAMNWCVSSHAHSWLVIHAAVVEKEGAAVILPAPPGSGKSTLCAALVARGWRLLSDELTLVRLVDGQIDPVPRPVSLKNASIDVIRAWAPEAHISPPVADTVKGTVAHMCAPGASVARALEPATPAWIVFPQWKQGAPAELVPVAQARAHLRLAENAFNYSLLGGAGFDTAARLIDGTHTFDFSYGALDDAMAVFEGLLAGRR</sequence>
<reference evidence="1 2" key="1">
    <citation type="submission" date="2020-10" db="EMBL/GenBank/DDBJ databases">
        <title>Genome sequencing of Massilia sp. LPB0304.</title>
        <authorList>
            <person name="Kim J."/>
        </authorList>
    </citation>
    <scope>NUCLEOTIDE SEQUENCE [LARGE SCALE GENOMIC DNA]</scope>
    <source>
        <strain evidence="1 2">LPB0304</strain>
    </source>
</reference>
<dbReference type="Gene3D" id="3.40.50.300">
    <property type="entry name" value="P-loop containing nucleotide triphosphate hydrolases"/>
    <property type="match status" value="1"/>
</dbReference>
<proteinExistence type="predicted"/>
<keyword evidence="2" id="KW-1185">Reference proteome</keyword>
<accession>A0A7L9U7Y4</accession>
<dbReference type="InterPro" id="IPR027417">
    <property type="entry name" value="P-loop_NTPase"/>
</dbReference>
<evidence type="ECO:0000313" key="2">
    <source>
        <dbReference type="Proteomes" id="UP000593875"/>
    </source>
</evidence>
<organism evidence="1 2">
    <name type="scientific">Massilia litorea</name>
    <dbReference type="NCBI Taxonomy" id="2769491"/>
    <lineage>
        <taxon>Bacteria</taxon>
        <taxon>Pseudomonadati</taxon>
        <taxon>Pseudomonadota</taxon>
        <taxon>Betaproteobacteria</taxon>
        <taxon>Burkholderiales</taxon>
        <taxon>Oxalobacteraceae</taxon>
        <taxon>Telluria group</taxon>
        <taxon>Massilia</taxon>
    </lineage>
</organism>
<dbReference type="SUPFAM" id="SSF53795">
    <property type="entry name" value="PEP carboxykinase-like"/>
    <property type="match status" value="1"/>
</dbReference>
<dbReference type="RefSeq" id="WP_193687951.1">
    <property type="nucleotide sequence ID" value="NZ_CP062941.1"/>
</dbReference>
<dbReference type="KEGG" id="mlir:LPB04_06695"/>
<dbReference type="EMBL" id="CP062941">
    <property type="protein sequence ID" value="QOL50967.1"/>
    <property type="molecule type" value="Genomic_DNA"/>
</dbReference>
<keyword evidence="1" id="KW-0808">Transferase</keyword>
<gene>
    <name evidence="1" type="ORF">LPB04_06695</name>
</gene>
<protein>
    <submittedName>
        <fullName evidence="1">HprK-related kinase A</fullName>
    </submittedName>
</protein>
<dbReference type="GO" id="GO:0016301">
    <property type="term" value="F:kinase activity"/>
    <property type="evidence" value="ECO:0007669"/>
    <property type="project" value="UniProtKB-KW"/>
</dbReference>
<dbReference type="NCBIfam" id="TIGR04352">
    <property type="entry name" value="HprK_rel_A"/>
    <property type="match status" value="1"/>
</dbReference>
<dbReference type="Proteomes" id="UP000593875">
    <property type="component" value="Chromosome"/>
</dbReference>
<keyword evidence="1" id="KW-0418">Kinase</keyword>
<name>A0A7L9U7Y4_9BURK</name>